<dbReference type="EMBL" id="JAAAXJ010000007">
    <property type="protein sequence ID" value="NBJ25684.1"/>
    <property type="molecule type" value="Genomic_DNA"/>
</dbReference>
<comment type="caution">
    <text evidence="1">The sequence shown here is derived from an EMBL/GenBank/DDBJ whole genome shotgun (WGS) entry which is preliminary data.</text>
</comment>
<organism evidence="1 2">
    <name type="scientific">Microvirga arsenatis</name>
    <dbReference type="NCBI Taxonomy" id="2692265"/>
    <lineage>
        <taxon>Bacteria</taxon>
        <taxon>Pseudomonadati</taxon>
        <taxon>Pseudomonadota</taxon>
        <taxon>Alphaproteobacteria</taxon>
        <taxon>Hyphomicrobiales</taxon>
        <taxon>Methylobacteriaceae</taxon>
        <taxon>Microvirga</taxon>
    </lineage>
</organism>
<accession>A0ABW9Z4W9</accession>
<keyword evidence="2" id="KW-1185">Reference proteome</keyword>
<protein>
    <submittedName>
        <fullName evidence="1">Uncharacterized protein</fullName>
    </submittedName>
</protein>
<dbReference type="Proteomes" id="UP000818323">
    <property type="component" value="Unassembled WGS sequence"/>
</dbReference>
<dbReference type="RefSeq" id="WP_161723067.1">
    <property type="nucleotide sequence ID" value="NZ_JAAAXI010000006.1"/>
</dbReference>
<proteinExistence type="predicted"/>
<evidence type="ECO:0000313" key="1">
    <source>
        <dbReference type="EMBL" id="NBJ25684.1"/>
    </source>
</evidence>
<evidence type="ECO:0000313" key="2">
    <source>
        <dbReference type="Proteomes" id="UP000818323"/>
    </source>
</evidence>
<sequence>MARIAFFADKAHRERSGYFFFVCNLSSLPFSATPECSSFDLSCVSPHLQASVPLVTKNALWNPWLAKTLAQGMDSAQALRLRTDQLWNWLPKA</sequence>
<gene>
    <name evidence="1" type="ORF">GR303_15085</name>
</gene>
<reference evidence="1 2" key="1">
    <citation type="submission" date="2020-01" db="EMBL/GenBank/DDBJ databases">
        <title>Microvirga sp. nov., an arsenate reduction bacterium isolated from Tibet hotspring sediments.</title>
        <authorList>
            <person name="Yuan C.-G."/>
        </authorList>
    </citation>
    <scope>NUCLEOTIDE SEQUENCE [LARGE SCALE GENOMIC DNA]</scope>
    <source>
        <strain evidence="1 2">SYSU G3D203</strain>
    </source>
</reference>
<name>A0ABW9Z4W9_9HYPH</name>